<feature type="transmembrane region" description="Helical" evidence="1">
    <location>
        <begin position="214"/>
        <end position="235"/>
    </location>
</feature>
<keyword evidence="1" id="KW-1133">Transmembrane helix</keyword>
<evidence type="ECO:0000313" key="2">
    <source>
        <dbReference type="EMBL" id="SHH90381.1"/>
    </source>
</evidence>
<dbReference type="OrthoDB" id="9813172at2"/>
<feature type="transmembrane region" description="Helical" evidence="1">
    <location>
        <begin position="23"/>
        <end position="41"/>
    </location>
</feature>
<reference evidence="2 3" key="1">
    <citation type="submission" date="2016-11" db="EMBL/GenBank/DDBJ databases">
        <authorList>
            <person name="Jaros S."/>
            <person name="Januszkiewicz K."/>
            <person name="Wedrychowicz H."/>
        </authorList>
    </citation>
    <scope>NUCLEOTIDE SEQUENCE [LARGE SCALE GENOMIC DNA]</scope>
    <source>
        <strain evidence="2 3">DSM 13106</strain>
    </source>
</reference>
<dbReference type="Proteomes" id="UP000184389">
    <property type="component" value="Unassembled WGS sequence"/>
</dbReference>
<feature type="transmembrane region" description="Helical" evidence="1">
    <location>
        <begin position="53"/>
        <end position="73"/>
    </location>
</feature>
<keyword evidence="3" id="KW-1185">Reference proteome</keyword>
<dbReference type="EMBL" id="FQXR01000005">
    <property type="protein sequence ID" value="SHH90381.1"/>
    <property type="molecule type" value="Genomic_DNA"/>
</dbReference>
<protein>
    <submittedName>
        <fullName evidence="2">Conserved hypothetical integral membrane protein TIGR02206</fullName>
    </submittedName>
</protein>
<sequence>MNYLIYLLFSSKNPGISYFSREHIFIISAVVLLIGLMIYFKENLRSNASFQKFGKIFLLMTLFFQQILLYSWYIFTDNFTLKESLPLYPCRISELLCIVLLLRMSEKYFHLLFYWGFSGAIMALLNPDTSNLGFPNAMFIQFFLGHIGIILTIVFLGIIYDYTPTRKALFTSYKISFIYILFIVVLNKITGGNYAYLAIKPENSFFAKLPEYPYFIPIFVGFMFLIFAVMNYLWIMAMGKYELSEEIK</sequence>
<feature type="transmembrane region" description="Helical" evidence="1">
    <location>
        <begin position="85"/>
        <end position="102"/>
    </location>
</feature>
<dbReference type="NCBIfam" id="TIGR02206">
    <property type="entry name" value="intg_mem_TP0381"/>
    <property type="match status" value="1"/>
</dbReference>
<evidence type="ECO:0000256" key="1">
    <source>
        <dbReference type="SAM" id="Phobius"/>
    </source>
</evidence>
<evidence type="ECO:0000313" key="3">
    <source>
        <dbReference type="Proteomes" id="UP000184389"/>
    </source>
</evidence>
<feature type="transmembrane region" description="Helical" evidence="1">
    <location>
        <begin position="109"/>
        <end position="126"/>
    </location>
</feature>
<name>A0A1M5WSF7_9FIRM</name>
<dbReference type="InterPro" id="IPR011737">
    <property type="entry name" value="CHP02206_TP0381"/>
</dbReference>
<dbReference type="RefSeq" id="WP_072744052.1">
    <property type="nucleotide sequence ID" value="NZ_FQXR01000005.1"/>
</dbReference>
<feature type="transmembrane region" description="Helical" evidence="1">
    <location>
        <begin position="175"/>
        <end position="194"/>
    </location>
</feature>
<keyword evidence="1" id="KW-0472">Membrane</keyword>
<dbReference type="AlphaFoldDB" id="A0A1M5WSF7"/>
<dbReference type="STRING" id="1123281.SAMN02745180_01378"/>
<feature type="transmembrane region" description="Helical" evidence="1">
    <location>
        <begin position="138"/>
        <end position="163"/>
    </location>
</feature>
<accession>A0A1M5WSF7</accession>
<gene>
    <name evidence="2" type="ORF">SAMN02745180_01378</name>
</gene>
<dbReference type="Pfam" id="PF14808">
    <property type="entry name" value="TMEM164"/>
    <property type="match status" value="1"/>
</dbReference>
<proteinExistence type="predicted"/>
<keyword evidence="1" id="KW-0812">Transmembrane</keyword>
<organism evidence="2 3">
    <name type="scientific">Sporanaerobacter acetigenes DSM 13106</name>
    <dbReference type="NCBI Taxonomy" id="1123281"/>
    <lineage>
        <taxon>Bacteria</taxon>
        <taxon>Bacillati</taxon>
        <taxon>Bacillota</taxon>
        <taxon>Tissierellia</taxon>
        <taxon>Tissierellales</taxon>
        <taxon>Sporanaerobacteraceae</taxon>
        <taxon>Sporanaerobacter</taxon>
    </lineage>
</organism>